<evidence type="ECO:0000313" key="20">
    <source>
        <dbReference type="EMBL" id="GFZ78296.1"/>
    </source>
</evidence>
<evidence type="ECO:0000256" key="10">
    <source>
        <dbReference type="ARBA" id="ARBA00022840"/>
    </source>
</evidence>
<dbReference type="PROSITE" id="PS50109">
    <property type="entry name" value="HIS_KIN"/>
    <property type="match status" value="1"/>
</dbReference>
<reference evidence="21" key="1">
    <citation type="journal article" date="2019" name="Int. J. Syst. Evol. Microbiol.">
        <title>The Global Catalogue of Microorganisms (GCM) 10K type strain sequencing project: providing services to taxonomists for standard genome sequencing and annotation.</title>
        <authorList>
            <consortium name="The Broad Institute Genomics Platform"/>
            <consortium name="The Broad Institute Genome Sequencing Center for Infectious Disease"/>
            <person name="Wu L."/>
            <person name="Ma J."/>
        </authorList>
    </citation>
    <scope>NUCLEOTIDE SEQUENCE [LARGE SCALE GENOMIC DNA]</scope>
    <source>
        <strain evidence="21">CGMCC 1.15043</strain>
    </source>
</reference>
<dbReference type="Pfam" id="PF02518">
    <property type="entry name" value="HATPase_c"/>
    <property type="match status" value="1"/>
</dbReference>
<feature type="domain" description="HAMP" evidence="19">
    <location>
        <begin position="185"/>
        <end position="237"/>
    </location>
</feature>
<keyword evidence="6" id="KW-0808">Transferase</keyword>
<dbReference type="PANTHER" id="PTHR45528">
    <property type="entry name" value="SENSOR HISTIDINE KINASE CPXA"/>
    <property type="match status" value="1"/>
</dbReference>
<dbReference type="InterPro" id="IPR003660">
    <property type="entry name" value="HAMP_dom"/>
</dbReference>
<dbReference type="PANTHER" id="PTHR45528:SF11">
    <property type="entry name" value="HISTIDINE KINASE"/>
    <property type="match status" value="1"/>
</dbReference>
<dbReference type="InterPro" id="IPR003594">
    <property type="entry name" value="HATPase_dom"/>
</dbReference>
<keyword evidence="9 20" id="KW-0418">Kinase</keyword>
<comment type="catalytic activity">
    <reaction evidence="1">
        <text>ATP + protein L-histidine = ADP + protein N-phospho-L-histidine.</text>
        <dbReference type="EC" id="2.7.13.3"/>
    </reaction>
</comment>
<gene>
    <name evidence="20" type="ORF">GCM10008018_24740</name>
</gene>
<protein>
    <recommendedName>
        <fullName evidence="16">Heme sensor protein HssS</fullName>
        <ecNumber evidence="3">2.7.13.3</ecNumber>
    </recommendedName>
</protein>
<feature type="transmembrane region" description="Helical" evidence="17">
    <location>
        <begin position="6"/>
        <end position="26"/>
    </location>
</feature>
<evidence type="ECO:0000256" key="6">
    <source>
        <dbReference type="ARBA" id="ARBA00022679"/>
    </source>
</evidence>
<evidence type="ECO:0000256" key="17">
    <source>
        <dbReference type="SAM" id="Phobius"/>
    </source>
</evidence>
<keyword evidence="13" id="KW-0843">Virulence</keyword>
<keyword evidence="11 17" id="KW-1133">Transmembrane helix</keyword>
<evidence type="ECO:0000256" key="5">
    <source>
        <dbReference type="ARBA" id="ARBA00022553"/>
    </source>
</evidence>
<dbReference type="SMART" id="SM00387">
    <property type="entry name" value="HATPase_c"/>
    <property type="match status" value="1"/>
</dbReference>
<sequence>MKSLYIRIVATFIIIAMFSSLLALLLSNYYYVAKLREQNEEQIWTITNEIRTLYEQVPDLEPAAYFTHIANMGFQLYTVNGDMDGVFYGTPFKHTAMDPEQIRQVLNGQTYRGMLQERHFLMVTGFFENSIRNSIGVPIQVKGKPYALFVRPNLEQQIGGVRILMAFLLGLTFLFSILLIIIFSQYIVKPVKKLTTATQRIVGGHYEIKMDVTRQDEIGELARNFTFMAQSLQQLDNMRQEFVGNVSHEIQSPLTSIQGFTQSILDKETSEEEKERYLAIILEESKRMSSLSKQLLTLASLDKENHVVKRSVYRLDEQIRQILILTEWQWVEKSIAIELEMPEVTITADTQLLHQVWLNFITNAIKFSQTGDALRIEIQQLTGEIVVVIHDSGIGIPEAEIAHIFDRFYKADKARNRANAGSGLGLSIAQKIIQLHQGSVEVMSELGQGTTFTIHLPRL</sequence>
<dbReference type="InterPro" id="IPR003661">
    <property type="entry name" value="HisK_dim/P_dom"/>
</dbReference>
<keyword evidence="21" id="KW-1185">Reference proteome</keyword>
<name>A0ABQ1EMV2_9BACL</name>
<keyword evidence="8" id="KW-0547">Nucleotide-binding</keyword>
<dbReference type="InterPro" id="IPR036097">
    <property type="entry name" value="HisK_dim/P_sf"/>
</dbReference>
<dbReference type="InterPro" id="IPR005467">
    <property type="entry name" value="His_kinase_dom"/>
</dbReference>
<dbReference type="EMBL" id="BMHE01000010">
    <property type="protein sequence ID" value="GFZ78296.1"/>
    <property type="molecule type" value="Genomic_DNA"/>
</dbReference>
<feature type="transmembrane region" description="Helical" evidence="17">
    <location>
        <begin position="163"/>
        <end position="188"/>
    </location>
</feature>
<evidence type="ECO:0000256" key="16">
    <source>
        <dbReference type="ARBA" id="ARBA00040841"/>
    </source>
</evidence>
<dbReference type="SUPFAM" id="SSF158472">
    <property type="entry name" value="HAMP domain-like"/>
    <property type="match status" value="1"/>
</dbReference>
<dbReference type="SMART" id="SM00388">
    <property type="entry name" value="HisKA"/>
    <property type="match status" value="1"/>
</dbReference>
<evidence type="ECO:0000256" key="14">
    <source>
        <dbReference type="ARBA" id="ARBA00023136"/>
    </source>
</evidence>
<keyword evidence="4" id="KW-1003">Cell membrane</keyword>
<evidence type="ECO:0000313" key="21">
    <source>
        <dbReference type="Proteomes" id="UP000615455"/>
    </source>
</evidence>
<evidence type="ECO:0000256" key="2">
    <source>
        <dbReference type="ARBA" id="ARBA00004651"/>
    </source>
</evidence>
<evidence type="ECO:0000256" key="8">
    <source>
        <dbReference type="ARBA" id="ARBA00022741"/>
    </source>
</evidence>
<comment type="function">
    <text evidence="15">Member of the two-component regulatory system HssS/HssR involved in intracellular heme homeostasis and tempering of staphylococcal virulence. HssS functions as a heme sensor histidine kinase which is autophosphorylated at a histidine residue and transfers its phosphate group to an aspartate residue of HssR. HssR/HssS activates the expression of hrtAB, an efflux pump, in response to extracellular heme, hemin, hemoglobin or blood.</text>
</comment>
<dbReference type="PROSITE" id="PS50885">
    <property type="entry name" value="HAMP"/>
    <property type="match status" value="1"/>
</dbReference>
<evidence type="ECO:0000256" key="4">
    <source>
        <dbReference type="ARBA" id="ARBA00022475"/>
    </source>
</evidence>
<dbReference type="Gene3D" id="6.10.340.10">
    <property type="match status" value="1"/>
</dbReference>
<dbReference type="InterPro" id="IPR004358">
    <property type="entry name" value="Sig_transdc_His_kin-like_C"/>
</dbReference>
<evidence type="ECO:0000256" key="15">
    <source>
        <dbReference type="ARBA" id="ARBA00037219"/>
    </source>
</evidence>
<dbReference type="RefSeq" id="WP_189011867.1">
    <property type="nucleotide sequence ID" value="NZ_BMHE01000010.1"/>
</dbReference>
<keyword evidence="7 17" id="KW-0812">Transmembrane</keyword>
<evidence type="ECO:0000256" key="13">
    <source>
        <dbReference type="ARBA" id="ARBA00023026"/>
    </source>
</evidence>
<keyword evidence="10" id="KW-0067">ATP-binding</keyword>
<dbReference type="SMART" id="SM00304">
    <property type="entry name" value="HAMP"/>
    <property type="match status" value="1"/>
</dbReference>
<evidence type="ECO:0000256" key="9">
    <source>
        <dbReference type="ARBA" id="ARBA00022777"/>
    </source>
</evidence>
<evidence type="ECO:0000256" key="3">
    <source>
        <dbReference type="ARBA" id="ARBA00012438"/>
    </source>
</evidence>
<dbReference type="SUPFAM" id="SSF55874">
    <property type="entry name" value="ATPase domain of HSP90 chaperone/DNA topoisomerase II/histidine kinase"/>
    <property type="match status" value="1"/>
</dbReference>
<dbReference type="Gene3D" id="1.10.287.130">
    <property type="match status" value="1"/>
</dbReference>
<dbReference type="CDD" id="cd00082">
    <property type="entry name" value="HisKA"/>
    <property type="match status" value="1"/>
</dbReference>
<dbReference type="GO" id="GO:0016301">
    <property type="term" value="F:kinase activity"/>
    <property type="evidence" value="ECO:0007669"/>
    <property type="project" value="UniProtKB-KW"/>
</dbReference>
<dbReference type="CDD" id="cd06225">
    <property type="entry name" value="HAMP"/>
    <property type="match status" value="1"/>
</dbReference>
<dbReference type="Proteomes" id="UP000615455">
    <property type="component" value="Unassembled WGS sequence"/>
</dbReference>
<dbReference type="Pfam" id="PF00672">
    <property type="entry name" value="HAMP"/>
    <property type="match status" value="1"/>
</dbReference>
<dbReference type="InterPro" id="IPR050398">
    <property type="entry name" value="HssS/ArlS-like"/>
</dbReference>
<evidence type="ECO:0000259" key="19">
    <source>
        <dbReference type="PROSITE" id="PS50885"/>
    </source>
</evidence>
<evidence type="ECO:0000256" key="7">
    <source>
        <dbReference type="ARBA" id="ARBA00022692"/>
    </source>
</evidence>
<comment type="subcellular location">
    <subcellularLocation>
        <location evidence="2">Cell membrane</location>
        <topology evidence="2">Multi-pass membrane protein</topology>
    </subcellularLocation>
</comment>
<dbReference type="EC" id="2.7.13.3" evidence="3"/>
<dbReference type="SUPFAM" id="SSF47384">
    <property type="entry name" value="Homodimeric domain of signal transducing histidine kinase"/>
    <property type="match status" value="1"/>
</dbReference>
<dbReference type="InterPro" id="IPR036890">
    <property type="entry name" value="HATPase_C_sf"/>
</dbReference>
<evidence type="ECO:0000256" key="12">
    <source>
        <dbReference type="ARBA" id="ARBA00023012"/>
    </source>
</evidence>
<dbReference type="Pfam" id="PF00512">
    <property type="entry name" value="HisKA"/>
    <property type="match status" value="1"/>
</dbReference>
<evidence type="ECO:0000256" key="11">
    <source>
        <dbReference type="ARBA" id="ARBA00022989"/>
    </source>
</evidence>
<feature type="domain" description="Histidine kinase" evidence="18">
    <location>
        <begin position="245"/>
        <end position="459"/>
    </location>
</feature>
<dbReference type="PRINTS" id="PR00344">
    <property type="entry name" value="BCTRLSENSOR"/>
</dbReference>
<proteinExistence type="predicted"/>
<accession>A0ABQ1EMV2</accession>
<comment type="caution">
    <text evidence="20">The sequence shown here is derived from an EMBL/GenBank/DDBJ whole genome shotgun (WGS) entry which is preliminary data.</text>
</comment>
<keyword evidence="14 17" id="KW-0472">Membrane</keyword>
<keyword evidence="5" id="KW-0597">Phosphoprotein</keyword>
<organism evidence="20 21">
    <name type="scientific">Paenibacillus marchantiophytorum</name>
    <dbReference type="NCBI Taxonomy" id="1619310"/>
    <lineage>
        <taxon>Bacteria</taxon>
        <taxon>Bacillati</taxon>
        <taxon>Bacillota</taxon>
        <taxon>Bacilli</taxon>
        <taxon>Bacillales</taxon>
        <taxon>Paenibacillaceae</taxon>
        <taxon>Paenibacillus</taxon>
    </lineage>
</organism>
<evidence type="ECO:0000256" key="1">
    <source>
        <dbReference type="ARBA" id="ARBA00000085"/>
    </source>
</evidence>
<keyword evidence="12" id="KW-0902">Two-component regulatory system</keyword>
<dbReference type="Gene3D" id="3.30.565.10">
    <property type="entry name" value="Histidine kinase-like ATPase, C-terminal domain"/>
    <property type="match status" value="1"/>
</dbReference>
<evidence type="ECO:0000259" key="18">
    <source>
        <dbReference type="PROSITE" id="PS50109"/>
    </source>
</evidence>
<dbReference type="CDD" id="cd00075">
    <property type="entry name" value="HATPase"/>
    <property type="match status" value="1"/>
</dbReference>